<evidence type="ECO:0000313" key="10">
    <source>
        <dbReference type="EMBL" id="RZT83855.1"/>
    </source>
</evidence>
<dbReference type="CDD" id="cd06261">
    <property type="entry name" value="TM_PBP2"/>
    <property type="match status" value="1"/>
</dbReference>
<dbReference type="InterPro" id="IPR000515">
    <property type="entry name" value="MetI-like"/>
</dbReference>
<evidence type="ECO:0000256" key="4">
    <source>
        <dbReference type="ARBA" id="ARBA00022519"/>
    </source>
</evidence>
<organism evidence="10 11">
    <name type="scientific">Pseudonocardia sediminis</name>
    <dbReference type="NCBI Taxonomy" id="1397368"/>
    <lineage>
        <taxon>Bacteria</taxon>
        <taxon>Bacillati</taxon>
        <taxon>Actinomycetota</taxon>
        <taxon>Actinomycetes</taxon>
        <taxon>Pseudonocardiales</taxon>
        <taxon>Pseudonocardiaceae</taxon>
        <taxon>Pseudonocardia</taxon>
    </lineage>
</organism>
<feature type="transmembrane region" description="Helical" evidence="8">
    <location>
        <begin position="51"/>
        <end position="74"/>
    </location>
</feature>
<dbReference type="Proteomes" id="UP000291591">
    <property type="component" value="Unassembled WGS sequence"/>
</dbReference>
<evidence type="ECO:0000256" key="2">
    <source>
        <dbReference type="ARBA" id="ARBA00022448"/>
    </source>
</evidence>
<evidence type="ECO:0000259" key="9">
    <source>
        <dbReference type="PROSITE" id="PS50928"/>
    </source>
</evidence>
<dbReference type="GO" id="GO:0055085">
    <property type="term" value="P:transmembrane transport"/>
    <property type="evidence" value="ECO:0007669"/>
    <property type="project" value="InterPro"/>
</dbReference>
<evidence type="ECO:0000256" key="8">
    <source>
        <dbReference type="RuleBase" id="RU363032"/>
    </source>
</evidence>
<dbReference type="OrthoDB" id="9794684at2"/>
<feature type="domain" description="ABC transmembrane type-1" evidence="9">
    <location>
        <begin position="52"/>
        <end position="240"/>
    </location>
</feature>
<keyword evidence="6 8" id="KW-1133">Transmembrane helix</keyword>
<keyword evidence="2 8" id="KW-0813">Transport</keyword>
<gene>
    <name evidence="10" type="ORF">EV383_0674</name>
</gene>
<dbReference type="EMBL" id="SHKL01000001">
    <property type="protein sequence ID" value="RZT83855.1"/>
    <property type="molecule type" value="Genomic_DNA"/>
</dbReference>
<dbReference type="GO" id="GO:0005886">
    <property type="term" value="C:plasma membrane"/>
    <property type="evidence" value="ECO:0007669"/>
    <property type="project" value="UniProtKB-SubCell"/>
</dbReference>
<evidence type="ECO:0000256" key="1">
    <source>
        <dbReference type="ARBA" id="ARBA00004429"/>
    </source>
</evidence>
<reference evidence="10 11" key="1">
    <citation type="submission" date="2019-02" db="EMBL/GenBank/DDBJ databases">
        <title>Sequencing the genomes of 1000 actinobacteria strains.</title>
        <authorList>
            <person name="Klenk H.-P."/>
        </authorList>
    </citation>
    <scope>NUCLEOTIDE SEQUENCE [LARGE SCALE GENOMIC DNA]</scope>
    <source>
        <strain evidence="10 11">DSM 45779</strain>
    </source>
</reference>
<proteinExistence type="inferred from homology"/>
<feature type="transmembrane region" description="Helical" evidence="8">
    <location>
        <begin position="167"/>
        <end position="187"/>
    </location>
</feature>
<keyword evidence="7 8" id="KW-0472">Membrane</keyword>
<dbReference type="PANTHER" id="PTHR43357:SF4">
    <property type="entry name" value="INNER MEMBRANE ABC TRANSPORTER PERMEASE PROTEIN YDCV"/>
    <property type="match status" value="1"/>
</dbReference>
<feature type="transmembrane region" description="Helical" evidence="8">
    <location>
        <begin position="221"/>
        <end position="241"/>
    </location>
</feature>
<keyword evidence="11" id="KW-1185">Reference proteome</keyword>
<dbReference type="Pfam" id="PF00528">
    <property type="entry name" value="BPD_transp_1"/>
    <property type="match status" value="1"/>
</dbReference>
<keyword evidence="3" id="KW-1003">Cell membrane</keyword>
<evidence type="ECO:0000313" key="11">
    <source>
        <dbReference type="Proteomes" id="UP000291591"/>
    </source>
</evidence>
<dbReference type="SUPFAM" id="SSF161098">
    <property type="entry name" value="MetI-like"/>
    <property type="match status" value="1"/>
</dbReference>
<keyword evidence="5 8" id="KW-0812">Transmembrane</keyword>
<dbReference type="Gene3D" id="1.10.3720.10">
    <property type="entry name" value="MetI-like"/>
    <property type="match status" value="1"/>
</dbReference>
<dbReference type="AlphaFoldDB" id="A0A4Q7UQF0"/>
<dbReference type="PANTHER" id="PTHR43357">
    <property type="entry name" value="INNER MEMBRANE ABC TRANSPORTER PERMEASE PROTEIN YDCV"/>
    <property type="match status" value="1"/>
</dbReference>
<dbReference type="PROSITE" id="PS50928">
    <property type="entry name" value="ABC_TM1"/>
    <property type="match status" value="1"/>
</dbReference>
<dbReference type="InterPro" id="IPR035906">
    <property type="entry name" value="MetI-like_sf"/>
</dbReference>
<protein>
    <submittedName>
        <fullName evidence="10">Putative spermidine/putrescine transport system permease protein</fullName>
    </submittedName>
</protein>
<feature type="transmembrane region" description="Helical" evidence="8">
    <location>
        <begin position="123"/>
        <end position="146"/>
    </location>
</feature>
<comment type="subcellular location">
    <subcellularLocation>
        <location evidence="1">Cell inner membrane</location>
        <topology evidence="1">Multi-pass membrane protein</topology>
    </subcellularLocation>
    <subcellularLocation>
        <location evidence="8">Cell membrane</location>
        <topology evidence="8">Multi-pass membrane protein</topology>
    </subcellularLocation>
</comment>
<sequence>MGPGVLVLGLLAPFVPLLAWAVAGGYGYPALLPEPSARGARLLATPAVVEAAVTSMLVGIVVAVLATAAGTAAGRALGGHRFRGRGIVAAVLVAPVVVPALATTLGIQVFFVRYGLADTVAGVVLVQLVPAVPYASLVMAAAFARLDPDAEDQARMLGAGPWQRTRHVVAPAVAPAAAVAALFTFLISWSEYILTLLIGGGTVRTLPLVLFAAIGSGDLPAAAALSLALALPPLLLVGFTARRLAGAGPISRDLGPAAMVRP</sequence>
<feature type="transmembrane region" description="Helical" evidence="8">
    <location>
        <begin position="193"/>
        <end position="214"/>
    </location>
</feature>
<evidence type="ECO:0000256" key="3">
    <source>
        <dbReference type="ARBA" id="ARBA00022475"/>
    </source>
</evidence>
<keyword evidence="4" id="KW-0997">Cell inner membrane</keyword>
<comment type="similarity">
    <text evidence="8">Belongs to the binding-protein-dependent transport system permease family.</text>
</comment>
<comment type="caution">
    <text evidence="10">The sequence shown here is derived from an EMBL/GenBank/DDBJ whole genome shotgun (WGS) entry which is preliminary data.</text>
</comment>
<evidence type="ECO:0000256" key="7">
    <source>
        <dbReference type="ARBA" id="ARBA00023136"/>
    </source>
</evidence>
<accession>A0A4Q7UQF0</accession>
<evidence type="ECO:0000256" key="5">
    <source>
        <dbReference type="ARBA" id="ARBA00022692"/>
    </source>
</evidence>
<feature type="transmembrane region" description="Helical" evidence="8">
    <location>
        <begin position="86"/>
        <end position="111"/>
    </location>
</feature>
<evidence type="ECO:0000256" key="6">
    <source>
        <dbReference type="ARBA" id="ARBA00022989"/>
    </source>
</evidence>
<name>A0A4Q7UQF0_PSEST</name>